<dbReference type="PANTHER" id="PTHR34569">
    <property type="entry name" value="EXPRESSED PROTEIN"/>
    <property type="match status" value="1"/>
</dbReference>
<evidence type="ECO:0000313" key="3">
    <source>
        <dbReference type="Proteomes" id="UP000288805"/>
    </source>
</evidence>
<reference evidence="2 3" key="1">
    <citation type="journal article" date="2018" name="PLoS Genet.">
        <title>Population sequencing reveals clonal diversity and ancestral inbreeding in the grapevine cultivar Chardonnay.</title>
        <authorList>
            <person name="Roach M.J."/>
            <person name="Johnson D.L."/>
            <person name="Bohlmann J."/>
            <person name="van Vuuren H.J."/>
            <person name="Jones S.J."/>
            <person name="Pretorius I.S."/>
            <person name="Schmidt S.A."/>
            <person name="Borneman A.R."/>
        </authorList>
    </citation>
    <scope>NUCLEOTIDE SEQUENCE [LARGE SCALE GENOMIC DNA]</scope>
    <source>
        <strain evidence="3">cv. Chardonnay</strain>
        <tissue evidence="2">Leaf</tissue>
    </source>
</reference>
<protein>
    <submittedName>
        <fullName evidence="2">Uncharacterized protein</fullName>
    </submittedName>
</protein>
<dbReference type="Proteomes" id="UP000288805">
    <property type="component" value="Unassembled WGS sequence"/>
</dbReference>
<dbReference type="AlphaFoldDB" id="A0A438JAG3"/>
<organism evidence="2 3">
    <name type="scientific">Vitis vinifera</name>
    <name type="common">Grape</name>
    <dbReference type="NCBI Taxonomy" id="29760"/>
    <lineage>
        <taxon>Eukaryota</taxon>
        <taxon>Viridiplantae</taxon>
        <taxon>Streptophyta</taxon>
        <taxon>Embryophyta</taxon>
        <taxon>Tracheophyta</taxon>
        <taxon>Spermatophyta</taxon>
        <taxon>Magnoliopsida</taxon>
        <taxon>eudicotyledons</taxon>
        <taxon>Gunneridae</taxon>
        <taxon>Pentapetalae</taxon>
        <taxon>rosids</taxon>
        <taxon>Vitales</taxon>
        <taxon>Vitaceae</taxon>
        <taxon>Viteae</taxon>
        <taxon>Vitis</taxon>
    </lineage>
</organism>
<name>A0A438JAG3_VITVI</name>
<dbReference type="OrthoDB" id="1700296at2759"/>
<accession>A0A438JAG3</accession>
<dbReference type="KEGG" id="vvi:104880160"/>
<dbReference type="PANTHER" id="PTHR34569:SF2">
    <property type="entry name" value="EXPRESSED PROTEIN"/>
    <property type="match status" value="1"/>
</dbReference>
<gene>
    <name evidence="2" type="ORF">CK203_018823</name>
</gene>
<feature type="region of interest" description="Disordered" evidence="1">
    <location>
        <begin position="1"/>
        <end position="65"/>
    </location>
</feature>
<evidence type="ECO:0000256" key="1">
    <source>
        <dbReference type="SAM" id="MobiDB-lite"/>
    </source>
</evidence>
<feature type="compositionally biased region" description="Low complexity" evidence="1">
    <location>
        <begin position="53"/>
        <end position="64"/>
    </location>
</feature>
<evidence type="ECO:0000313" key="2">
    <source>
        <dbReference type="EMBL" id="RVX05960.1"/>
    </source>
</evidence>
<proteinExistence type="predicted"/>
<dbReference type="Gramene" id="Vitis08g01331.t01">
    <property type="protein sequence ID" value="Vitis08g01331.t01.CDS"/>
    <property type="gene ID" value="Vitis08g01331"/>
</dbReference>
<comment type="caution">
    <text evidence="2">The sequence shown here is derived from an EMBL/GenBank/DDBJ whole genome shotgun (WGS) entry which is preliminary data.</text>
</comment>
<dbReference type="EMBL" id="QGNW01000053">
    <property type="protein sequence ID" value="RVX05960.1"/>
    <property type="molecule type" value="Genomic_DNA"/>
</dbReference>
<sequence length="184" mass="19830">MVDDSASISHPPPSSNLRRRNSIGTAAIPTKLTLPSKAHYSSSFPRPNGVRVSSSTSSSSPQSSFPNVDFELISLKSLAYTSLKDLLPSTSAAQSPTAAGTGSGSCYEISIRNRLVKQAAWAYLQPMSASPGSSGGRLFDRMLLGFSMECLRNRVSTCLGFINRHIFSAIIRAFDRILRMIGVR</sequence>